<reference evidence="3" key="2">
    <citation type="submission" date="2009-11" db="EMBL/GenBank/DDBJ databases">
        <title>The Genome Sequence of Allomyces macrogynus strain ATCC 38327.</title>
        <authorList>
            <consortium name="The Broad Institute Genome Sequencing Platform"/>
            <person name="Russ C."/>
            <person name="Cuomo C."/>
            <person name="Shea T."/>
            <person name="Young S.K."/>
            <person name="Zeng Q."/>
            <person name="Koehrsen M."/>
            <person name="Haas B."/>
            <person name="Borodovsky M."/>
            <person name="Guigo R."/>
            <person name="Alvarado L."/>
            <person name="Berlin A."/>
            <person name="Borenstein D."/>
            <person name="Chen Z."/>
            <person name="Engels R."/>
            <person name="Freedman E."/>
            <person name="Gellesch M."/>
            <person name="Goldberg J."/>
            <person name="Griggs A."/>
            <person name="Gujja S."/>
            <person name="Heiman D."/>
            <person name="Hepburn T."/>
            <person name="Howarth C."/>
            <person name="Jen D."/>
            <person name="Larson L."/>
            <person name="Lewis B."/>
            <person name="Mehta T."/>
            <person name="Park D."/>
            <person name="Pearson M."/>
            <person name="Roberts A."/>
            <person name="Saif S."/>
            <person name="Shenoy N."/>
            <person name="Sisk P."/>
            <person name="Stolte C."/>
            <person name="Sykes S."/>
            <person name="Walk T."/>
            <person name="White J."/>
            <person name="Yandava C."/>
            <person name="Burger G."/>
            <person name="Gray M.W."/>
            <person name="Holland P.W.H."/>
            <person name="King N."/>
            <person name="Lang F.B.F."/>
            <person name="Roger A.J."/>
            <person name="Ruiz-Trillo I."/>
            <person name="Lander E."/>
            <person name="Nusbaum C."/>
        </authorList>
    </citation>
    <scope>NUCLEOTIDE SEQUENCE [LARGE SCALE GENOMIC DNA]</scope>
    <source>
        <strain evidence="3">ATCC 38327</strain>
    </source>
</reference>
<keyword evidence="3" id="KW-1185">Reference proteome</keyword>
<evidence type="ECO:0000256" key="1">
    <source>
        <dbReference type="SAM" id="SignalP"/>
    </source>
</evidence>
<reference evidence="2 3" key="1">
    <citation type="submission" date="2009-11" db="EMBL/GenBank/DDBJ databases">
        <title>Annotation of Allomyces macrogynus ATCC 38327.</title>
        <authorList>
            <consortium name="The Broad Institute Genome Sequencing Platform"/>
            <person name="Russ C."/>
            <person name="Cuomo C."/>
            <person name="Burger G."/>
            <person name="Gray M.W."/>
            <person name="Holland P.W.H."/>
            <person name="King N."/>
            <person name="Lang F.B.F."/>
            <person name="Roger A.J."/>
            <person name="Ruiz-Trillo I."/>
            <person name="Young S.K."/>
            <person name="Zeng Q."/>
            <person name="Gargeya S."/>
            <person name="Fitzgerald M."/>
            <person name="Haas B."/>
            <person name="Abouelleil A."/>
            <person name="Alvarado L."/>
            <person name="Arachchi H.M."/>
            <person name="Berlin A."/>
            <person name="Chapman S.B."/>
            <person name="Gearin G."/>
            <person name="Goldberg J."/>
            <person name="Griggs A."/>
            <person name="Gujja S."/>
            <person name="Hansen M."/>
            <person name="Heiman D."/>
            <person name="Howarth C."/>
            <person name="Larimer J."/>
            <person name="Lui A."/>
            <person name="MacDonald P.J.P."/>
            <person name="McCowen C."/>
            <person name="Montmayeur A."/>
            <person name="Murphy C."/>
            <person name="Neiman D."/>
            <person name="Pearson M."/>
            <person name="Priest M."/>
            <person name="Roberts A."/>
            <person name="Saif S."/>
            <person name="Shea T."/>
            <person name="Sisk P."/>
            <person name="Stolte C."/>
            <person name="Sykes S."/>
            <person name="Wortman J."/>
            <person name="Nusbaum C."/>
            <person name="Birren B."/>
        </authorList>
    </citation>
    <scope>NUCLEOTIDE SEQUENCE [LARGE SCALE GENOMIC DNA]</scope>
    <source>
        <strain evidence="2 3">ATCC 38327</strain>
    </source>
</reference>
<feature type="signal peptide" evidence="1">
    <location>
        <begin position="1"/>
        <end position="28"/>
    </location>
</feature>
<name>A0A0L0SQM8_ALLM3</name>
<protein>
    <recommendedName>
        <fullName evidence="4">Ig-like domain-containing protein</fullName>
    </recommendedName>
</protein>
<accession>A0A0L0SQM8</accession>
<dbReference type="Proteomes" id="UP000054350">
    <property type="component" value="Unassembled WGS sequence"/>
</dbReference>
<evidence type="ECO:0000313" key="2">
    <source>
        <dbReference type="EMBL" id="KNE64843.1"/>
    </source>
</evidence>
<dbReference type="VEuPathDB" id="FungiDB:AMAG_10177"/>
<proteinExistence type="predicted"/>
<dbReference type="AlphaFoldDB" id="A0A0L0SQM8"/>
<dbReference type="OrthoDB" id="5555191at2759"/>
<evidence type="ECO:0000313" key="3">
    <source>
        <dbReference type="Proteomes" id="UP000054350"/>
    </source>
</evidence>
<feature type="chain" id="PRO_5005547938" description="Ig-like domain-containing protein" evidence="1">
    <location>
        <begin position="29"/>
        <end position="377"/>
    </location>
</feature>
<dbReference type="EMBL" id="GG745345">
    <property type="protein sequence ID" value="KNE64843.1"/>
    <property type="molecule type" value="Genomic_DNA"/>
</dbReference>
<keyword evidence="1" id="KW-0732">Signal</keyword>
<sequence length="377" mass="39272">MASSTRRTFAFLLAVALIALATAGSALADTPVTLNKWTQHVLSHIGDVTPVYTVTLPEAGYVVVTDVYCANSRFSVSVNGHDQGQTSQPINNCNNYTPDPDAAVISSDFSHGAFPLPAGTSTFQIKATVMPENGGFYWKVGQGVWVDPKLASSSGFKVVTTKGKVLTRAQAVSACSSQGMALAEVTAANWAAVVNAVRASTALSLTPTDAVLISSWNGDSYADADLQLTVRATTSTVSNAGITLVTGPHYPLCQPTTAPSCTGKVIQRDGDLAIVGPAGQEMRAESMCRSALGSNAQFVILSGTRPDEFRAATTLAFNAVGGNKQVWISGWEEPSDAPLVLATGSAPGGGAVVVPEDIHGDKFYLCKAATVQRRSEL</sequence>
<gene>
    <name evidence="2" type="ORF">AMAG_10177</name>
</gene>
<organism evidence="2 3">
    <name type="scientific">Allomyces macrogynus (strain ATCC 38327)</name>
    <name type="common">Allomyces javanicus var. macrogynus</name>
    <dbReference type="NCBI Taxonomy" id="578462"/>
    <lineage>
        <taxon>Eukaryota</taxon>
        <taxon>Fungi</taxon>
        <taxon>Fungi incertae sedis</taxon>
        <taxon>Blastocladiomycota</taxon>
        <taxon>Blastocladiomycetes</taxon>
        <taxon>Blastocladiales</taxon>
        <taxon>Blastocladiaceae</taxon>
        <taxon>Allomyces</taxon>
    </lineage>
</organism>
<evidence type="ECO:0008006" key="4">
    <source>
        <dbReference type="Google" id="ProtNLM"/>
    </source>
</evidence>